<sequence>MALPGTKGRRRIYLMRHGDVSYVDADGRPVDPESVMLTATGRKQVAAAREMLSEIPLDRILCSGLPRTQETASIMATNRGIEIENDERLREIRGGRLSQVSPENREAAFVYGLETAGNAGAAFAGGEEFQVFGDRIISAFEEKLFEDGWQRMLLVAHDVVNRMILSHICGAGLSGLATFEQDMACINVIDVDIIEGQLERTLIKALNVTAYNTSKSGMYQTSFEQVFKTLFDY</sequence>
<evidence type="ECO:0000313" key="1">
    <source>
        <dbReference type="EMBL" id="RED50927.1"/>
    </source>
</evidence>
<evidence type="ECO:0000313" key="2">
    <source>
        <dbReference type="Proteomes" id="UP000256845"/>
    </source>
</evidence>
<dbReference type="Gene3D" id="3.40.50.1240">
    <property type="entry name" value="Phosphoglycerate mutase-like"/>
    <property type="match status" value="1"/>
</dbReference>
<gene>
    <name evidence="1" type="ORF">DFP90_104199</name>
</gene>
<dbReference type="InterPro" id="IPR050275">
    <property type="entry name" value="PGM_Phosphatase"/>
</dbReference>
<dbReference type="AlphaFoldDB" id="A0A3D9HN40"/>
<comment type="caution">
    <text evidence="1">The sequence shown here is derived from an EMBL/GenBank/DDBJ whole genome shotgun (WGS) entry which is preliminary data.</text>
</comment>
<name>A0A3D9HN40_9PROT</name>
<dbReference type="Proteomes" id="UP000256845">
    <property type="component" value="Unassembled WGS sequence"/>
</dbReference>
<reference evidence="1 2" key="1">
    <citation type="submission" date="2018-07" db="EMBL/GenBank/DDBJ databases">
        <title>Genomic Encyclopedia of Type Strains, Phase III (KMG-III): the genomes of soil and plant-associated and newly described type strains.</title>
        <authorList>
            <person name="Whitman W."/>
        </authorList>
    </citation>
    <scope>NUCLEOTIDE SEQUENCE [LARGE SCALE GENOMIC DNA]</scope>
    <source>
        <strain evidence="1 2">CECT 8488</strain>
    </source>
</reference>
<dbReference type="CDD" id="cd07067">
    <property type="entry name" value="HP_PGM_like"/>
    <property type="match status" value="1"/>
</dbReference>
<dbReference type="GO" id="GO:0016791">
    <property type="term" value="F:phosphatase activity"/>
    <property type="evidence" value="ECO:0007669"/>
    <property type="project" value="TreeGrafter"/>
</dbReference>
<dbReference type="InterPro" id="IPR029033">
    <property type="entry name" value="His_PPase_superfam"/>
</dbReference>
<dbReference type="InterPro" id="IPR013078">
    <property type="entry name" value="His_Pase_superF_clade-1"/>
</dbReference>
<proteinExistence type="predicted"/>
<dbReference type="Pfam" id="PF00300">
    <property type="entry name" value="His_Phos_1"/>
    <property type="match status" value="1"/>
</dbReference>
<organism evidence="1 2">
    <name type="scientific">Aestuariispira insulae</name>
    <dbReference type="NCBI Taxonomy" id="1461337"/>
    <lineage>
        <taxon>Bacteria</taxon>
        <taxon>Pseudomonadati</taxon>
        <taxon>Pseudomonadota</taxon>
        <taxon>Alphaproteobacteria</taxon>
        <taxon>Rhodospirillales</taxon>
        <taxon>Kiloniellaceae</taxon>
        <taxon>Aestuariispira</taxon>
    </lineage>
</organism>
<dbReference type="SMART" id="SM00855">
    <property type="entry name" value="PGAM"/>
    <property type="match status" value="1"/>
</dbReference>
<dbReference type="PANTHER" id="PTHR48100">
    <property type="entry name" value="BROAD-SPECIFICITY PHOSPHATASE YOR283W-RELATED"/>
    <property type="match status" value="1"/>
</dbReference>
<protein>
    <submittedName>
        <fullName evidence="1">Putative phosphoglycerate mutase</fullName>
    </submittedName>
</protein>
<accession>A0A3D9HN40</accession>
<dbReference type="OrthoDB" id="9781415at2"/>
<keyword evidence="2" id="KW-1185">Reference proteome</keyword>
<dbReference type="EMBL" id="QRDW01000004">
    <property type="protein sequence ID" value="RED50927.1"/>
    <property type="molecule type" value="Genomic_DNA"/>
</dbReference>
<dbReference type="SUPFAM" id="SSF53254">
    <property type="entry name" value="Phosphoglycerate mutase-like"/>
    <property type="match status" value="1"/>
</dbReference>